<gene>
    <name evidence="1" type="ORF">K470DRAFT_86448</name>
</gene>
<dbReference type="Proteomes" id="UP000799421">
    <property type="component" value="Unassembled WGS sequence"/>
</dbReference>
<dbReference type="AlphaFoldDB" id="A0A6A7BY51"/>
<evidence type="ECO:0000313" key="2">
    <source>
        <dbReference type="Proteomes" id="UP000799421"/>
    </source>
</evidence>
<evidence type="ECO:0000313" key="1">
    <source>
        <dbReference type="EMBL" id="KAF2860002.1"/>
    </source>
</evidence>
<sequence length="130" mass="14190">MLGSSSSVPYSRSLGRESLALRQVANLTYKNLAHLLTANNDSAILHYMAFLCRDSFFLIQLCLPFGLDQGVVSVLISLITDTPLSRLLRYSYLELAPATAEHAHVRGHGVAGFALLPADVNFTFFISCSV</sequence>
<name>A0A6A7BY51_9PEZI</name>
<dbReference type="EMBL" id="MU005986">
    <property type="protein sequence ID" value="KAF2860002.1"/>
    <property type="molecule type" value="Genomic_DNA"/>
</dbReference>
<proteinExistence type="predicted"/>
<keyword evidence="2" id="KW-1185">Reference proteome</keyword>
<reference evidence="1" key="1">
    <citation type="journal article" date="2020" name="Stud. Mycol.">
        <title>101 Dothideomycetes genomes: a test case for predicting lifestyles and emergence of pathogens.</title>
        <authorList>
            <person name="Haridas S."/>
            <person name="Albert R."/>
            <person name="Binder M."/>
            <person name="Bloem J."/>
            <person name="Labutti K."/>
            <person name="Salamov A."/>
            <person name="Andreopoulos B."/>
            <person name="Baker S."/>
            <person name="Barry K."/>
            <person name="Bills G."/>
            <person name="Bluhm B."/>
            <person name="Cannon C."/>
            <person name="Castanera R."/>
            <person name="Culley D."/>
            <person name="Daum C."/>
            <person name="Ezra D."/>
            <person name="Gonzalez J."/>
            <person name="Henrissat B."/>
            <person name="Kuo A."/>
            <person name="Liang C."/>
            <person name="Lipzen A."/>
            <person name="Lutzoni F."/>
            <person name="Magnuson J."/>
            <person name="Mondo S."/>
            <person name="Nolan M."/>
            <person name="Ohm R."/>
            <person name="Pangilinan J."/>
            <person name="Park H.-J."/>
            <person name="Ramirez L."/>
            <person name="Alfaro M."/>
            <person name="Sun H."/>
            <person name="Tritt A."/>
            <person name="Yoshinaga Y."/>
            <person name="Zwiers L.-H."/>
            <person name="Turgeon B."/>
            <person name="Goodwin S."/>
            <person name="Spatafora J."/>
            <person name="Crous P."/>
            <person name="Grigoriev I."/>
        </authorList>
    </citation>
    <scope>NUCLEOTIDE SEQUENCE</scope>
    <source>
        <strain evidence="1">CBS 480.64</strain>
    </source>
</reference>
<organism evidence="1 2">
    <name type="scientific">Piedraia hortae CBS 480.64</name>
    <dbReference type="NCBI Taxonomy" id="1314780"/>
    <lineage>
        <taxon>Eukaryota</taxon>
        <taxon>Fungi</taxon>
        <taxon>Dikarya</taxon>
        <taxon>Ascomycota</taxon>
        <taxon>Pezizomycotina</taxon>
        <taxon>Dothideomycetes</taxon>
        <taxon>Dothideomycetidae</taxon>
        <taxon>Capnodiales</taxon>
        <taxon>Piedraiaceae</taxon>
        <taxon>Piedraia</taxon>
    </lineage>
</organism>
<accession>A0A6A7BY51</accession>
<protein>
    <submittedName>
        <fullName evidence="1">Uncharacterized protein</fullName>
    </submittedName>
</protein>